<dbReference type="SMART" id="SM00450">
    <property type="entry name" value="RHOD"/>
    <property type="match status" value="2"/>
</dbReference>
<evidence type="ECO:0000313" key="6">
    <source>
        <dbReference type="Proteomes" id="UP001516023"/>
    </source>
</evidence>
<keyword evidence="3" id="KW-0732">Signal</keyword>
<dbReference type="PANTHER" id="PTHR11364">
    <property type="entry name" value="THIOSULFATE SULFERTANSFERASE"/>
    <property type="match status" value="1"/>
</dbReference>
<dbReference type="Gene3D" id="3.40.250.10">
    <property type="entry name" value="Rhodanese-like domain"/>
    <property type="match status" value="2"/>
</dbReference>
<dbReference type="CDD" id="cd01449">
    <property type="entry name" value="TST_Repeat_2"/>
    <property type="match status" value="1"/>
</dbReference>
<dbReference type="Proteomes" id="UP001516023">
    <property type="component" value="Unassembled WGS sequence"/>
</dbReference>
<dbReference type="InterPro" id="IPR036873">
    <property type="entry name" value="Rhodanese-like_dom_sf"/>
</dbReference>
<organism evidence="5 6">
    <name type="scientific">Cyclotella cryptica</name>
    <dbReference type="NCBI Taxonomy" id="29204"/>
    <lineage>
        <taxon>Eukaryota</taxon>
        <taxon>Sar</taxon>
        <taxon>Stramenopiles</taxon>
        <taxon>Ochrophyta</taxon>
        <taxon>Bacillariophyta</taxon>
        <taxon>Coscinodiscophyceae</taxon>
        <taxon>Thalassiosirophycidae</taxon>
        <taxon>Stephanodiscales</taxon>
        <taxon>Stephanodiscaceae</taxon>
        <taxon>Cyclotella</taxon>
    </lineage>
</organism>
<dbReference type="PROSITE" id="PS50206">
    <property type="entry name" value="RHODANESE_3"/>
    <property type="match status" value="2"/>
</dbReference>
<keyword evidence="2" id="KW-0677">Repeat</keyword>
<feature type="domain" description="Rhodanese" evidence="4">
    <location>
        <begin position="260"/>
        <end position="385"/>
    </location>
</feature>
<comment type="caution">
    <text evidence="5">The sequence shown here is derived from an EMBL/GenBank/DDBJ whole genome shotgun (WGS) entry which is preliminary data.</text>
</comment>
<reference evidence="5 6" key="1">
    <citation type="journal article" date="2020" name="G3 (Bethesda)">
        <title>Improved Reference Genome for Cyclotella cryptica CCMP332, a Model for Cell Wall Morphogenesis, Salinity Adaptation, and Lipid Production in Diatoms (Bacillariophyta).</title>
        <authorList>
            <person name="Roberts W.R."/>
            <person name="Downey K.M."/>
            <person name="Ruck E.C."/>
            <person name="Traller J.C."/>
            <person name="Alverson A.J."/>
        </authorList>
    </citation>
    <scope>NUCLEOTIDE SEQUENCE [LARGE SCALE GENOMIC DNA]</scope>
    <source>
        <strain evidence="5 6">CCMP332</strain>
    </source>
</reference>
<evidence type="ECO:0000256" key="3">
    <source>
        <dbReference type="SAM" id="SignalP"/>
    </source>
</evidence>
<evidence type="ECO:0000256" key="1">
    <source>
        <dbReference type="ARBA" id="ARBA00022679"/>
    </source>
</evidence>
<evidence type="ECO:0000313" key="5">
    <source>
        <dbReference type="EMBL" id="KAL3797979.1"/>
    </source>
</evidence>
<dbReference type="InterPro" id="IPR001763">
    <property type="entry name" value="Rhodanese-like_dom"/>
</dbReference>
<name>A0ABD3QC91_9STRA</name>
<dbReference type="Pfam" id="PF00581">
    <property type="entry name" value="Rhodanese"/>
    <property type="match status" value="1"/>
</dbReference>
<dbReference type="AlphaFoldDB" id="A0ABD3QC91"/>
<protein>
    <recommendedName>
        <fullName evidence="4">Rhodanese domain-containing protein</fullName>
    </recommendedName>
</protein>
<proteinExistence type="predicted"/>
<evidence type="ECO:0000256" key="2">
    <source>
        <dbReference type="ARBA" id="ARBA00022737"/>
    </source>
</evidence>
<dbReference type="EMBL" id="JABMIG020000050">
    <property type="protein sequence ID" value="KAL3797979.1"/>
    <property type="molecule type" value="Genomic_DNA"/>
</dbReference>
<evidence type="ECO:0000259" key="4">
    <source>
        <dbReference type="PROSITE" id="PS50206"/>
    </source>
</evidence>
<gene>
    <name evidence="5" type="ORF">HJC23_013217</name>
</gene>
<keyword evidence="1" id="KW-0808">Transferase</keyword>
<feature type="chain" id="PRO_5044805988" description="Rhodanese domain-containing protein" evidence="3">
    <location>
        <begin position="32"/>
        <end position="406"/>
    </location>
</feature>
<accession>A0ABD3QC91</accession>
<feature type="signal peptide" evidence="3">
    <location>
        <begin position="1"/>
        <end position="31"/>
    </location>
</feature>
<dbReference type="GO" id="GO:0016740">
    <property type="term" value="F:transferase activity"/>
    <property type="evidence" value="ECO:0007669"/>
    <property type="project" value="UniProtKB-KW"/>
</dbReference>
<dbReference type="PANTHER" id="PTHR11364:SF27">
    <property type="entry name" value="SULFURTRANSFERASE"/>
    <property type="match status" value="1"/>
</dbReference>
<dbReference type="SUPFAM" id="SSF52821">
    <property type="entry name" value="Rhodanese/Cell cycle control phosphatase"/>
    <property type="match status" value="2"/>
</dbReference>
<feature type="domain" description="Rhodanese" evidence="4">
    <location>
        <begin position="96"/>
        <end position="211"/>
    </location>
</feature>
<dbReference type="InterPro" id="IPR045078">
    <property type="entry name" value="TST/MPST-like"/>
</dbReference>
<sequence length="406" mass="45416">MIHCIPHRHRIPSAIASCALLLTANIESCQALLTPSTAAHHRKLHTTQNQRRLTAMLHAQSQNLVSVPQAIQAFTSNSSQQDAATSRNVFIDGSWYMPADSRNARSQFQAGPRIPAARFFDIDDIAPSPRSSANPKGLPHMKPCPKQFAVAMDLMDITPHDVLYVYANNEKCPFSHRAYWTLRSAGHDPAKVKLIQGSLAEWEACGGELDNARLSDEDERLFRMPLDWEERATRYICLREGEERVVDMDQVRDIVTSPKETAEAIVVDARSAGRFYGREPEPRPGLRGGHMPGSLNVPFLSLLDEKDLTKFRPMEQVRQIFVEAGIPPHEGNGPAAKVICSCGSGVTAAALAVALEECGLRKREDIYIYDGSWIEWGGDDQTPIVKDDRWNFMYFIENILMDMFLS</sequence>
<keyword evidence="6" id="KW-1185">Reference proteome</keyword>